<evidence type="ECO:0000313" key="2">
    <source>
        <dbReference type="Proteomes" id="UP001322664"/>
    </source>
</evidence>
<dbReference type="CDD" id="cd00565">
    <property type="entry name" value="Ubl_ThiS"/>
    <property type="match status" value="1"/>
</dbReference>
<dbReference type="InterPro" id="IPR003749">
    <property type="entry name" value="ThiS/MoaD-like"/>
</dbReference>
<gene>
    <name evidence="1" type="primary">thiS</name>
    <name evidence="1" type="ORF">R6U77_16905</name>
</gene>
<dbReference type="Pfam" id="PF02597">
    <property type="entry name" value="ThiS"/>
    <property type="match status" value="1"/>
</dbReference>
<dbReference type="EMBL" id="CP137624">
    <property type="protein sequence ID" value="WPK11550.1"/>
    <property type="molecule type" value="Genomic_DNA"/>
</dbReference>
<protein>
    <submittedName>
        <fullName evidence="1">Sulfur carrier protein ThiS</fullName>
    </submittedName>
</protein>
<dbReference type="InterPro" id="IPR012675">
    <property type="entry name" value="Beta-grasp_dom_sf"/>
</dbReference>
<reference evidence="1 2" key="1">
    <citation type="submission" date="2023-09" db="EMBL/GenBank/DDBJ databases">
        <authorList>
            <person name="Page C.A."/>
            <person name="Perez-Diaz I.M."/>
        </authorList>
    </citation>
    <scope>NUCLEOTIDE SEQUENCE [LARGE SCALE GENOMIC DNA]</scope>
    <source>
        <strain evidence="1 2">Ll15</strain>
    </source>
</reference>
<sequence length="70" mass="7916">MFILHLYINGHRMEVPQSITTVVQLLDHLQLNKELAIVEINAEILQPSERDGKKIQANDHIEIVQFVGGG</sequence>
<proteinExistence type="predicted"/>
<dbReference type="InterPro" id="IPR010035">
    <property type="entry name" value="Thi_S"/>
</dbReference>
<dbReference type="NCBIfam" id="TIGR01683">
    <property type="entry name" value="thiS"/>
    <property type="match status" value="1"/>
</dbReference>
<name>A0ABZ0RTU6_9BACI</name>
<dbReference type="InterPro" id="IPR016155">
    <property type="entry name" value="Mopterin_synth/thiamin_S_b"/>
</dbReference>
<dbReference type="RefSeq" id="WP_319836547.1">
    <property type="nucleotide sequence ID" value="NZ_CP137624.1"/>
</dbReference>
<accession>A0ABZ0RTU6</accession>
<keyword evidence="2" id="KW-1185">Reference proteome</keyword>
<dbReference type="PANTHER" id="PTHR34472:SF1">
    <property type="entry name" value="SULFUR CARRIER PROTEIN THIS"/>
    <property type="match status" value="1"/>
</dbReference>
<dbReference type="PANTHER" id="PTHR34472">
    <property type="entry name" value="SULFUR CARRIER PROTEIN THIS"/>
    <property type="match status" value="1"/>
</dbReference>
<evidence type="ECO:0000313" key="1">
    <source>
        <dbReference type="EMBL" id="WPK11550.1"/>
    </source>
</evidence>
<dbReference type="SUPFAM" id="SSF54285">
    <property type="entry name" value="MoaD/ThiS"/>
    <property type="match status" value="1"/>
</dbReference>
<organism evidence="1 2">
    <name type="scientific">Lysinibacillus louembei</name>
    <dbReference type="NCBI Taxonomy" id="1470088"/>
    <lineage>
        <taxon>Bacteria</taxon>
        <taxon>Bacillati</taxon>
        <taxon>Bacillota</taxon>
        <taxon>Bacilli</taxon>
        <taxon>Bacillales</taxon>
        <taxon>Bacillaceae</taxon>
        <taxon>Lysinibacillus</taxon>
    </lineage>
</organism>
<dbReference type="Gene3D" id="3.10.20.30">
    <property type="match status" value="1"/>
</dbReference>
<dbReference type="Proteomes" id="UP001322664">
    <property type="component" value="Chromosome"/>
</dbReference>